<feature type="binding site" evidence="7">
    <location>
        <position position="132"/>
    </location>
    <ligand>
        <name>Zn(2+)</name>
        <dbReference type="ChEBI" id="CHEBI:29105"/>
    </ligand>
</feature>
<dbReference type="InterPro" id="IPR036388">
    <property type="entry name" value="WH-like_DNA-bd_sf"/>
</dbReference>
<dbReference type="InterPro" id="IPR043135">
    <property type="entry name" value="Fur_C"/>
</dbReference>
<name>V2Y7K8_9FIRM</name>
<keyword evidence="6" id="KW-0804">Transcription</keyword>
<keyword evidence="3 7" id="KW-0862">Zinc</keyword>
<evidence type="ECO:0000256" key="4">
    <source>
        <dbReference type="ARBA" id="ARBA00023015"/>
    </source>
</evidence>
<dbReference type="PANTHER" id="PTHR33202">
    <property type="entry name" value="ZINC UPTAKE REGULATION PROTEIN"/>
    <property type="match status" value="1"/>
</dbReference>
<organism evidence="8 9">
    <name type="scientific">Catonella morbi ATCC 51271</name>
    <dbReference type="NCBI Taxonomy" id="592026"/>
    <lineage>
        <taxon>Bacteria</taxon>
        <taxon>Bacillati</taxon>
        <taxon>Bacillota</taxon>
        <taxon>Clostridia</taxon>
        <taxon>Lachnospirales</taxon>
        <taxon>Lachnospiraceae</taxon>
        <taxon>Catonella</taxon>
    </lineage>
</organism>
<keyword evidence="7" id="KW-0479">Metal-binding</keyword>
<keyword evidence="2" id="KW-0678">Repressor</keyword>
<dbReference type="Pfam" id="PF01475">
    <property type="entry name" value="FUR"/>
    <property type="match status" value="1"/>
</dbReference>
<dbReference type="GO" id="GO:0008270">
    <property type="term" value="F:zinc ion binding"/>
    <property type="evidence" value="ECO:0007669"/>
    <property type="project" value="TreeGrafter"/>
</dbReference>
<dbReference type="GO" id="GO:1900376">
    <property type="term" value="P:regulation of secondary metabolite biosynthetic process"/>
    <property type="evidence" value="ECO:0007669"/>
    <property type="project" value="TreeGrafter"/>
</dbReference>
<dbReference type="GO" id="GO:0045892">
    <property type="term" value="P:negative regulation of DNA-templated transcription"/>
    <property type="evidence" value="ECO:0007669"/>
    <property type="project" value="TreeGrafter"/>
</dbReference>
<gene>
    <name evidence="8" type="ORF">GCWU0000282_000826</name>
</gene>
<dbReference type="SUPFAM" id="SSF46785">
    <property type="entry name" value="Winged helix' DNA-binding domain"/>
    <property type="match status" value="1"/>
</dbReference>
<dbReference type="eggNOG" id="COG0735">
    <property type="taxonomic scope" value="Bacteria"/>
</dbReference>
<comment type="cofactor">
    <cofactor evidence="7">
        <name>Zn(2+)</name>
        <dbReference type="ChEBI" id="CHEBI:29105"/>
    </cofactor>
    <text evidence="7">Binds 1 zinc ion per subunit.</text>
</comment>
<protein>
    <submittedName>
        <fullName evidence="8">Transcriptional regulator, Fur family</fullName>
    </submittedName>
</protein>
<dbReference type="InterPro" id="IPR002481">
    <property type="entry name" value="FUR"/>
</dbReference>
<dbReference type="Proteomes" id="UP000018227">
    <property type="component" value="Unassembled WGS sequence"/>
</dbReference>
<evidence type="ECO:0000256" key="3">
    <source>
        <dbReference type="ARBA" id="ARBA00022833"/>
    </source>
</evidence>
<keyword evidence="4" id="KW-0805">Transcription regulation</keyword>
<dbReference type="AlphaFoldDB" id="V2Y7K8"/>
<dbReference type="STRING" id="592026.GCWU0000282_000826"/>
<evidence type="ECO:0000256" key="7">
    <source>
        <dbReference type="PIRSR" id="PIRSR602481-1"/>
    </source>
</evidence>
<feature type="binding site" evidence="7">
    <location>
        <position position="89"/>
    </location>
    <ligand>
        <name>Zn(2+)</name>
        <dbReference type="ChEBI" id="CHEBI:29105"/>
    </ligand>
</feature>
<accession>V2Y7K8</accession>
<dbReference type="EMBL" id="ACIL03000007">
    <property type="protein sequence ID" value="ESL03661.1"/>
    <property type="molecule type" value="Genomic_DNA"/>
</dbReference>
<comment type="similarity">
    <text evidence="1">Belongs to the Fur family.</text>
</comment>
<dbReference type="Gene3D" id="3.30.1490.190">
    <property type="match status" value="1"/>
</dbReference>
<evidence type="ECO:0000256" key="5">
    <source>
        <dbReference type="ARBA" id="ARBA00023125"/>
    </source>
</evidence>
<evidence type="ECO:0000256" key="1">
    <source>
        <dbReference type="ARBA" id="ARBA00007957"/>
    </source>
</evidence>
<comment type="caution">
    <text evidence="8">The sequence shown here is derived from an EMBL/GenBank/DDBJ whole genome shotgun (WGS) entry which is preliminary data.</text>
</comment>
<dbReference type="GO" id="GO:0003700">
    <property type="term" value="F:DNA-binding transcription factor activity"/>
    <property type="evidence" value="ECO:0007669"/>
    <property type="project" value="InterPro"/>
</dbReference>
<dbReference type="HOGENOM" id="CLU_096072_5_2_9"/>
<dbReference type="PANTHER" id="PTHR33202:SF7">
    <property type="entry name" value="FERRIC UPTAKE REGULATION PROTEIN"/>
    <property type="match status" value="1"/>
</dbReference>
<reference evidence="8 9" key="1">
    <citation type="submission" date="2013-06" db="EMBL/GenBank/DDBJ databases">
        <authorList>
            <person name="Weinstock G."/>
            <person name="Sodergren E."/>
            <person name="Clifton S."/>
            <person name="Fulton L."/>
            <person name="Fulton B."/>
            <person name="Courtney L."/>
            <person name="Fronick C."/>
            <person name="Harrison M."/>
            <person name="Strong C."/>
            <person name="Farmer C."/>
            <person name="Delahaunty K."/>
            <person name="Markovic C."/>
            <person name="Hall O."/>
            <person name="Minx P."/>
            <person name="Tomlinson C."/>
            <person name="Mitreva M."/>
            <person name="Nelson J."/>
            <person name="Hou S."/>
            <person name="Wollam A."/>
            <person name="Pepin K.H."/>
            <person name="Johnson M."/>
            <person name="Bhonagiri V."/>
            <person name="Nash W.E."/>
            <person name="Warren W."/>
            <person name="Chinwalla A."/>
            <person name="Mardis E.R."/>
            <person name="Wilson R.K."/>
        </authorList>
    </citation>
    <scope>NUCLEOTIDE SEQUENCE [LARGE SCALE GENOMIC DNA]</scope>
    <source>
        <strain evidence="8 9">ATCC 51271</strain>
    </source>
</reference>
<sequence length="136" mass="15584">MAKEYNSKGKNEVIAYLKAHNEHRLTVAEILDGLKEEGISINRSTIYRNLDKLVESGDILAFKGKDNESAFYQYSGEHKECNEHLHLQCNSCGKIFHLEHGFVDDFMERLRKECKVELDVSKTMLVGTCEKCLAKD</sequence>
<evidence type="ECO:0000313" key="8">
    <source>
        <dbReference type="EMBL" id="ESL03661.1"/>
    </source>
</evidence>
<dbReference type="Gene3D" id="1.10.10.10">
    <property type="entry name" value="Winged helix-like DNA-binding domain superfamily/Winged helix DNA-binding domain"/>
    <property type="match status" value="1"/>
</dbReference>
<feature type="binding site" evidence="7">
    <location>
        <position position="92"/>
    </location>
    <ligand>
        <name>Zn(2+)</name>
        <dbReference type="ChEBI" id="CHEBI:29105"/>
    </ligand>
</feature>
<feature type="binding site" evidence="7">
    <location>
        <position position="129"/>
    </location>
    <ligand>
        <name>Zn(2+)</name>
        <dbReference type="ChEBI" id="CHEBI:29105"/>
    </ligand>
</feature>
<proteinExistence type="inferred from homology"/>
<dbReference type="CDD" id="cd07153">
    <property type="entry name" value="Fur_like"/>
    <property type="match status" value="1"/>
</dbReference>
<evidence type="ECO:0000256" key="2">
    <source>
        <dbReference type="ARBA" id="ARBA00022491"/>
    </source>
</evidence>
<dbReference type="GO" id="GO:0000976">
    <property type="term" value="F:transcription cis-regulatory region binding"/>
    <property type="evidence" value="ECO:0007669"/>
    <property type="project" value="TreeGrafter"/>
</dbReference>
<dbReference type="InterPro" id="IPR036390">
    <property type="entry name" value="WH_DNA-bd_sf"/>
</dbReference>
<keyword evidence="9" id="KW-1185">Reference proteome</keyword>
<keyword evidence="5" id="KW-0238">DNA-binding</keyword>
<evidence type="ECO:0000256" key="6">
    <source>
        <dbReference type="ARBA" id="ARBA00023163"/>
    </source>
</evidence>
<dbReference type="RefSeq" id="WP_023353710.1">
    <property type="nucleotide sequence ID" value="NZ_KI535367.1"/>
</dbReference>
<evidence type="ECO:0000313" key="9">
    <source>
        <dbReference type="Proteomes" id="UP000018227"/>
    </source>
</evidence>
<dbReference type="OrthoDB" id="8659436at2"/>